<dbReference type="NCBIfam" id="TIGR00208">
    <property type="entry name" value="fliS"/>
    <property type="match status" value="1"/>
</dbReference>
<reference evidence="8" key="1">
    <citation type="journal article" date="2019" name="Int. J. Syst. Evol. Microbiol.">
        <title>The Global Catalogue of Microorganisms (GCM) 10K type strain sequencing project: providing services to taxonomists for standard genome sequencing and annotation.</title>
        <authorList>
            <consortium name="The Broad Institute Genomics Platform"/>
            <consortium name="The Broad Institute Genome Sequencing Center for Infectious Disease"/>
            <person name="Wu L."/>
            <person name="Ma J."/>
        </authorList>
    </citation>
    <scope>NUCLEOTIDE SEQUENCE [LARGE SCALE GENOMIC DNA]</scope>
    <source>
        <strain evidence="8">KCTC 23701</strain>
    </source>
</reference>
<dbReference type="PANTHER" id="PTHR34773:SF1">
    <property type="entry name" value="FLAGELLAR SECRETION CHAPERONE FLIS"/>
    <property type="match status" value="1"/>
</dbReference>
<keyword evidence="7" id="KW-0966">Cell projection</keyword>
<dbReference type="InterPro" id="IPR036584">
    <property type="entry name" value="FliS_sf"/>
</dbReference>
<dbReference type="PANTHER" id="PTHR34773">
    <property type="entry name" value="FLAGELLAR SECRETION CHAPERONE FLIS"/>
    <property type="match status" value="1"/>
</dbReference>
<dbReference type="PIRSF" id="PIRSF039090">
    <property type="entry name" value="Flis"/>
    <property type="match status" value="1"/>
</dbReference>
<proteinExistence type="inferred from homology"/>
<evidence type="ECO:0000256" key="2">
    <source>
        <dbReference type="ARBA" id="ARBA00008787"/>
    </source>
</evidence>
<dbReference type="Pfam" id="PF02561">
    <property type="entry name" value="FliS"/>
    <property type="match status" value="1"/>
</dbReference>
<comment type="similarity">
    <text evidence="2 6">Belongs to the FliS family.</text>
</comment>
<dbReference type="Proteomes" id="UP000604737">
    <property type="component" value="Unassembled WGS sequence"/>
</dbReference>
<keyword evidence="7" id="KW-0282">Flagellum</keyword>
<evidence type="ECO:0000256" key="5">
    <source>
        <dbReference type="ARBA" id="ARBA00023186"/>
    </source>
</evidence>
<comment type="caution">
    <text evidence="7">The sequence shown here is derived from an EMBL/GenBank/DDBJ whole genome shotgun (WGS) entry which is preliminary data.</text>
</comment>
<sequence>MDYDAYRNYHAVNLEAQTANASPVQLVLVLMDGLLEEVARVRAHIEHKRYEQKGLGINKCIGLLNGLSSALDLDAGGEVVTNLARLYDYCALRLNEAGLRLETAMVDEVAGLLSTLREGWQGVQRANG</sequence>
<dbReference type="RefSeq" id="WP_189460477.1">
    <property type="nucleotide sequence ID" value="NZ_BMYO01000005.1"/>
</dbReference>
<protein>
    <recommendedName>
        <fullName evidence="6">Flagellar secretion chaperone FliS</fullName>
    </recommendedName>
</protein>
<keyword evidence="4 6" id="KW-1005">Bacterial flagellum biogenesis</keyword>
<keyword evidence="7" id="KW-0969">Cilium</keyword>
<evidence type="ECO:0000256" key="1">
    <source>
        <dbReference type="ARBA" id="ARBA00004514"/>
    </source>
</evidence>
<dbReference type="SUPFAM" id="SSF101116">
    <property type="entry name" value="Flagellar export chaperone FliS"/>
    <property type="match status" value="1"/>
</dbReference>
<dbReference type="InterPro" id="IPR003713">
    <property type="entry name" value="FliS"/>
</dbReference>
<evidence type="ECO:0000256" key="4">
    <source>
        <dbReference type="ARBA" id="ARBA00022795"/>
    </source>
</evidence>
<gene>
    <name evidence="7" type="primary">lafC</name>
    <name evidence="7" type="ORF">GCM10007350_20580</name>
</gene>
<keyword evidence="3 6" id="KW-0963">Cytoplasm</keyword>
<comment type="subcellular location">
    <subcellularLocation>
        <location evidence="1 6">Cytoplasm</location>
        <location evidence="1 6">Cytosol</location>
    </subcellularLocation>
</comment>
<accession>A0ABQ3H1V0</accession>
<evidence type="ECO:0000256" key="3">
    <source>
        <dbReference type="ARBA" id="ARBA00022490"/>
    </source>
</evidence>
<organism evidence="7 8">
    <name type="scientific">Jeongeupia chitinilytica</name>
    <dbReference type="NCBI Taxonomy" id="1041641"/>
    <lineage>
        <taxon>Bacteria</taxon>
        <taxon>Pseudomonadati</taxon>
        <taxon>Pseudomonadota</taxon>
        <taxon>Betaproteobacteria</taxon>
        <taxon>Neisseriales</taxon>
        <taxon>Chitinibacteraceae</taxon>
        <taxon>Jeongeupia</taxon>
    </lineage>
</organism>
<dbReference type="Gene3D" id="1.20.120.340">
    <property type="entry name" value="Flagellar protein FliS"/>
    <property type="match status" value="1"/>
</dbReference>
<dbReference type="CDD" id="cd16098">
    <property type="entry name" value="FliS"/>
    <property type="match status" value="1"/>
</dbReference>
<dbReference type="EMBL" id="BMYO01000005">
    <property type="protein sequence ID" value="GHD63355.1"/>
    <property type="molecule type" value="Genomic_DNA"/>
</dbReference>
<evidence type="ECO:0000313" key="7">
    <source>
        <dbReference type="EMBL" id="GHD63355.1"/>
    </source>
</evidence>
<keyword evidence="5" id="KW-0143">Chaperone</keyword>
<keyword evidence="8" id="KW-1185">Reference proteome</keyword>
<name>A0ABQ3H1V0_9NEIS</name>
<evidence type="ECO:0000313" key="8">
    <source>
        <dbReference type="Proteomes" id="UP000604737"/>
    </source>
</evidence>
<evidence type="ECO:0000256" key="6">
    <source>
        <dbReference type="PIRNR" id="PIRNR039090"/>
    </source>
</evidence>